<protein>
    <submittedName>
        <fullName evidence="1">Uncharacterized protein</fullName>
    </submittedName>
</protein>
<keyword evidence="2" id="KW-1185">Reference proteome</keyword>
<gene>
    <name evidence="1" type="primary">RvY_02083</name>
    <name evidence="1" type="synonym">RvY_02083.2</name>
    <name evidence="1" type="ORF">RvY_02083-2</name>
</gene>
<name>A0A1D1UPG5_RAMVA</name>
<evidence type="ECO:0000313" key="2">
    <source>
        <dbReference type="Proteomes" id="UP000186922"/>
    </source>
</evidence>
<dbReference type="Proteomes" id="UP000186922">
    <property type="component" value="Unassembled WGS sequence"/>
</dbReference>
<sequence length="145" mass="17112">MIHSDKRWQLRRTYILYECGAWPLYVHGHNVLGGFRRNMSWAAQTFTRFPRNNIIPIWIRTIAIHTDPVARNRETFWTDHLNDTEVWIERIGEELTRAANKEGMFVWQSAYDMTLHEPAIYKDIAHPGTVLNRKILTLLFCSIAS</sequence>
<organism evidence="1 2">
    <name type="scientific">Ramazzottius varieornatus</name>
    <name type="common">Water bear</name>
    <name type="synonym">Tardigrade</name>
    <dbReference type="NCBI Taxonomy" id="947166"/>
    <lineage>
        <taxon>Eukaryota</taxon>
        <taxon>Metazoa</taxon>
        <taxon>Ecdysozoa</taxon>
        <taxon>Tardigrada</taxon>
        <taxon>Eutardigrada</taxon>
        <taxon>Parachela</taxon>
        <taxon>Hypsibioidea</taxon>
        <taxon>Ramazzottiidae</taxon>
        <taxon>Ramazzottius</taxon>
    </lineage>
</organism>
<accession>A0A1D1UPG5</accession>
<reference evidence="1 2" key="1">
    <citation type="journal article" date="2016" name="Nat. Commun.">
        <title>Extremotolerant tardigrade genome and improved radiotolerance of human cultured cells by tardigrade-unique protein.</title>
        <authorList>
            <person name="Hashimoto T."/>
            <person name="Horikawa D.D."/>
            <person name="Saito Y."/>
            <person name="Kuwahara H."/>
            <person name="Kozuka-Hata H."/>
            <person name="Shin-I T."/>
            <person name="Minakuchi Y."/>
            <person name="Ohishi K."/>
            <person name="Motoyama A."/>
            <person name="Aizu T."/>
            <person name="Enomoto A."/>
            <person name="Kondo K."/>
            <person name="Tanaka S."/>
            <person name="Hara Y."/>
            <person name="Koshikawa S."/>
            <person name="Sagara H."/>
            <person name="Miura T."/>
            <person name="Yokobori S."/>
            <person name="Miyagawa K."/>
            <person name="Suzuki Y."/>
            <person name="Kubo T."/>
            <person name="Oyama M."/>
            <person name="Kohara Y."/>
            <person name="Fujiyama A."/>
            <person name="Arakawa K."/>
            <person name="Katayama T."/>
            <person name="Toyoda A."/>
            <person name="Kunieda T."/>
        </authorList>
    </citation>
    <scope>NUCLEOTIDE SEQUENCE [LARGE SCALE GENOMIC DNA]</scope>
    <source>
        <strain evidence="1 2">YOKOZUNA-1</strain>
    </source>
</reference>
<comment type="caution">
    <text evidence="1">The sequence shown here is derived from an EMBL/GenBank/DDBJ whole genome shotgun (WGS) entry which is preliminary data.</text>
</comment>
<proteinExistence type="predicted"/>
<dbReference type="EMBL" id="BDGG01000001">
    <property type="protein sequence ID" value="GAU89542.1"/>
    <property type="molecule type" value="Genomic_DNA"/>
</dbReference>
<dbReference type="AlphaFoldDB" id="A0A1D1UPG5"/>
<evidence type="ECO:0000313" key="1">
    <source>
        <dbReference type="EMBL" id="GAU89542.1"/>
    </source>
</evidence>